<dbReference type="SUPFAM" id="SSF111126">
    <property type="entry name" value="Ligand-binding domain in the NO signalling and Golgi transport"/>
    <property type="match status" value="1"/>
</dbReference>
<dbReference type="InterPro" id="IPR004096">
    <property type="entry name" value="V4R"/>
</dbReference>
<dbReference type="Pfam" id="PF02830">
    <property type="entry name" value="V4R"/>
    <property type="match status" value="1"/>
</dbReference>
<dbReference type="PANTHER" id="PTHR33744">
    <property type="entry name" value="CARBOHYDRATE DIACID REGULATOR"/>
    <property type="match status" value="1"/>
</dbReference>
<dbReference type="InterPro" id="IPR024096">
    <property type="entry name" value="NO_sig/Golgi_transp_ligand-bd"/>
</dbReference>
<dbReference type="Gene3D" id="1.10.10.2840">
    <property type="entry name" value="PucR C-terminal helix-turn-helix domain"/>
    <property type="match status" value="1"/>
</dbReference>
<dbReference type="EMBL" id="ALAN01000060">
    <property type="protein sequence ID" value="ETI68810.1"/>
    <property type="molecule type" value="Genomic_DNA"/>
</dbReference>
<dbReference type="Pfam" id="PF17853">
    <property type="entry name" value="GGDEF_2"/>
    <property type="match status" value="1"/>
</dbReference>
<sequence>MGEIMNSNLANILETGSPDNGNKKILTTTSAFGILRKGIIENLGTKRAKGFLLRYGWSLGVTDADEAMKTISSIEDLLNQASILHLRSGQIKDIKSERIIEMSDSETIKSILGKGKWIDSFEATEHLKHHGTSDIPVCHTLTGYASGYMTTVCKRSVIVKEISCIAKGDAECCFEARLQEDWGSSINSELAFYQETNIIEELEYTYEQILEQRNYIEKVSKFHKKLTESVSNGSNLQDIADTTFKLFRIPISIEDLSFQKIVFSGMDEEEYFRLNHELKQSLIRKNRRNNNILPLFNETTKLRTENQERLITPIIVQRKVIGYCTFLYKKNTVKNMENNIMFIERFANAASLYLLNEKTSFEALEKMKGYFLEQIIKGQYSSKEEIINRGRYMGFELEKPFYIAAINFQERGKVAKNQIDHYDQVLETIAKYLDIQGDKVLIGLYEGQIIMLIPEMNNLLPKMGKILKHVETTYPSYRYKIGISDKSEEIECIVDYLEESLIALRMATEKKIISFKDLGIVGVLINSKNVSGIKKIAKQELGPLYQQKDAKQKELIKTLYVFLANGGKLQQTMDDLSLSMSGLMYRINKIETLINKNLRDSSQSYQLLLILDSLLALGELVI</sequence>
<dbReference type="Pfam" id="PF13556">
    <property type="entry name" value="HTH_30"/>
    <property type="match status" value="1"/>
</dbReference>
<dbReference type="InterPro" id="IPR025736">
    <property type="entry name" value="PucR_C-HTH_dom"/>
</dbReference>
<evidence type="ECO:0000256" key="1">
    <source>
        <dbReference type="ARBA" id="ARBA00006754"/>
    </source>
</evidence>
<dbReference type="SMART" id="SM00989">
    <property type="entry name" value="V4R"/>
    <property type="match status" value="1"/>
</dbReference>
<keyword evidence="4" id="KW-1185">Reference proteome</keyword>
<protein>
    <submittedName>
        <fullName evidence="3">PucR family transcriptional regulator</fullName>
    </submittedName>
</protein>
<proteinExistence type="inferred from homology"/>
<organism evidence="3 4">
    <name type="scientific">Neobacillus vireti LMG 21834</name>
    <dbReference type="NCBI Taxonomy" id="1131730"/>
    <lineage>
        <taxon>Bacteria</taxon>
        <taxon>Bacillati</taxon>
        <taxon>Bacillota</taxon>
        <taxon>Bacilli</taxon>
        <taxon>Bacillales</taxon>
        <taxon>Bacillaceae</taxon>
        <taxon>Neobacillus</taxon>
    </lineage>
</organism>
<dbReference type="Pfam" id="PF06505">
    <property type="entry name" value="XylR_N"/>
    <property type="match status" value="1"/>
</dbReference>
<dbReference type="InterPro" id="IPR042070">
    <property type="entry name" value="PucR_C-HTH_sf"/>
</dbReference>
<evidence type="ECO:0000259" key="2">
    <source>
        <dbReference type="SMART" id="SM00989"/>
    </source>
</evidence>
<comment type="caution">
    <text evidence="3">The sequence shown here is derived from an EMBL/GenBank/DDBJ whole genome shotgun (WGS) entry which is preliminary data.</text>
</comment>
<dbReference type="Proteomes" id="UP000018877">
    <property type="component" value="Unassembled WGS sequence"/>
</dbReference>
<dbReference type="AlphaFoldDB" id="A0AB94IP22"/>
<evidence type="ECO:0000313" key="4">
    <source>
        <dbReference type="Proteomes" id="UP000018877"/>
    </source>
</evidence>
<evidence type="ECO:0000313" key="3">
    <source>
        <dbReference type="EMBL" id="ETI68810.1"/>
    </source>
</evidence>
<dbReference type="InterPro" id="IPR041522">
    <property type="entry name" value="CdaR_GGDEF"/>
</dbReference>
<name>A0AB94IP22_9BACI</name>
<dbReference type="InterPro" id="IPR010523">
    <property type="entry name" value="XylR_N"/>
</dbReference>
<comment type="similarity">
    <text evidence="1">Belongs to the CdaR family.</text>
</comment>
<feature type="domain" description="4-vinyl reductase 4VR" evidence="2">
    <location>
        <begin position="116"/>
        <end position="178"/>
    </location>
</feature>
<dbReference type="Gene3D" id="3.30.1380.20">
    <property type="entry name" value="Trafficking protein particle complex subunit 3"/>
    <property type="match status" value="1"/>
</dbReference>
<dbReference type="InterPro" id="IPR051448">
    <property type="entry name" value="CdaR-like_regulators"/>
</dbReference>
<gene>
    <name evidence="3" type="ORF">BAVI_10532</name>
</gene>
<accession>A0AB94IP22</accession>
<dbReference type="PANTHER" id="PTHR33744:SF1">
    <property type="entry name" value="DNA-BINDING TRANSCRIPTIONAL ACTIVATOR ADER"/>
    <property type="match status" value="1"/>
</dbReference>
<reference evidence="3 4" key="1">
    <citation type="journal article" date="2014" name="Environ. Microbiol.">
        <title>The nitrate-ammonifying and nosZ-carrying bacterium Bacillus vireti is a potent source and sink for nitric and nitrous oxide under high nitrate conditions.</title>
        <authorList>
            <person name="Mania D."/>
            <person name="Heylen K."/>
            <person name="van Spanning R.J."/>
            <person name="Frostegard A."/>
        </authorList>
    </citation>
    <scope>NUCLEOTIDE SEQUENCE [LARGE SCALE GENOMIC DNA]</scope>
    <source>
        <strain evidence="3 4">LMG 21834</strain>
    </source>
</reference>